<organism evidence="2 3">
    <name type="scientific">Kipferlia bialata</name>
    <dbReference type="NCBI Taxonomy" id="797122"/>
    <lineage>
        <taxon>Eukaryota</taxon>
        <taxon>Metamonada</taxon>
        <taxon>Carpediemonas-like organisms</taxon>
        <taxon>Kipferlia</taxon>
    </lineage>
</organism>
<evidence type="ECO:0000313" key="2">
    <source>
        <dbReference type="EMBL" id="GCA63039.1"/>
    </source>
</evidence>
<comment type="caution">
    <text evidence="2">The sequence shown here is derived from an EMBL/GenBank/DDBJ whole genome shotgun (WGS) entry which is preliminary data.</text>
</comment>
<feature type="region of interest" description="Disordered" evidence="1">
    <location>
        <begin position="1"/>
        <end position="21"/>
    </location>
</feature>
<dbReference type="SUPFAM" id="SSF48452">
    <property type="entry name" value="TPR-like"/>
    <property type="match status" value="1"/>
</dbReference>
<keyword evidence="3" id="KW-1185">Reference proteome</keyword>
<dbReference type="Gene3D" id="1.25.40.10">
    <property type="entry name" value="Tetratricopeptide repeat domain"/>
    <property type="match status" value="1"/>
</dbReference>
<dbReference type="Proteomes" id="UP000265618">
    <property type="component" value="Unassembled WGS sequence"/>
</dbReference>
<dbReference type="AlphaFoldDB" id="A0A391NX45"/>
<reference evidence="2 3" key="1">
    <citation type="journal article" date="2018" name="PLoS ONE">
        <title>The draft genome of Kipferlia bialata reveals reductive genome evolution in fornicate parasites.</title>
        <authorList>
            <person name="Tanifuji G."/>
            <person name="Takabayashi S."/>
            <person name="Kume K."/>
            <person name="Takagi M."/>
            <person name="Nakayama T."/>
            <person name="Kamikawa R."/>
            <person name="Inagaki Y."/>
            <person name="Hashimoto T."/>
        </authorList>
    </citation>
    <scope>NUCLEOTIDE SEQUENCE [LARGE SCALE GENOMIC DNA]</scope>
    <source>
        <strain evidence="2">NY0173</strain>
    </source>
</reference>
<sequence length="219" mass="22596">MAKKKAGRGSKKAQTPSESLSARALAAMNGGDTETALPLARRILEVASSTPDALDVATEVFMMAGQAEEAMKATQAAMTKAQGSPASLATALRLMTMSELVGPLDALPLINQAVSVFPPMDNAPEDVKQSLCRALCARCEVLLGLGSTPEEILTALTPALPTLLASVGLDALPQGETPAAVLAQMQLDPMADMTKAVALQPQEAYPLVTAAEVSLWVGA</sequence>
<accession>A0A391NX45</accession>
<evidence type="ECO:0000256" key="1">
    <source>
        <dbReference type="SAM" id="MobiDB-lite"/>
    </source>
</evidence>
<dbReference type="EMBL" id="BDIP01002117">
    <property type="protein sequence ID" value="GCA63039.1"/>
    <property type="molecule type" value="Genomic_DNA"/>
</dbReference>
<dbReference type="InterPro" id="IPR011990">
    <property type="entry name" value="TPR-like_helical_dom_sf"/>
</dbReference>
<name>A0A391NX45_9EUKA</name>
<proteinExistence type="predicted"/>
<evidence type="ECO:0000313" key="3">
    <source>
        <dbReference type="Proteomes" id="UP000265618"/>
    </source>
</evidence>
<protein>
    <submittedName>
        <fullName evidence="2">Uncharacterized protein</fullName>
    </submittedName>
</protein>
<feature type="compositionally biased region" description="Basic residues" evidence="1">
    <location>
        <begin position="1"/>
        <end position="11"/>
    </location>
</feature>
<gene>
    <name evidence="2" type="ORF">KIPB_007474</name>
</gene>